<evidence type="ECO:0000313" key="2">
    <source>
        <dbReference type="Proteomes" id="UP001604335"/>
    </source>
</evidence>
<dbReference type="PANTHER" id="PTHR46656:SF3">
    <property type="entry name" value="PUTATIVE-RELATED"/>
    <property type="match status" value="1"/>
</dbReference>
<comment type="caution">
    <text evidence="1">The sequence shown here is derived from an EMBL/GenBank/DDBJ whole genome shotgun (WGS) entry which is preliminary data.</text>
</comment>
<protein>
    <submittedName>
        <fullName evidence="1">Glycosyltransferase family 4 protein</fullName>
        <ecNumber evidence="1">2.4.-.-</ecNumber>
    </submittedName>
</protein>
<keyword evidence="2" id="KW-1185">Reference proteome</keyword>
<proteinExistence type="predicted"/>
<dbReference type="EMBL" id="JAZAQF010000001">
    <property type="protein sequence ID" value="MFG3816035.1"/>
    <property type="molecule type" value="Genomic_DNA"/>
</dbReference>
<dbReference type="EC" id="2.4.-.-" evidence="1"/>
<sequence>MLNFASYFFAPGGWGTHARSLAGALHPIEPISLCDWQPPQPLADWERGVPELLAAGLSPVANAPTLVIVSGLPMPPFPGCCQIGLFVWETTHIHQKFQQLLDRFDYLWVPSLWQRQVAIESGLDPQRLAVVPEGVDPQVFQPHSHRPSALNRDLRQRPFRFLCVGKWERRKGIDLLIQAFAKAFEPQDPVELVLHAHNGYIPHFDLQASIDYAARLLGAEAYRILPSPPAGRSGLVQVLQKADAFVLPTRGEAWGLPILEAMACGLPCIVTDWSGLRAYAHPGNAYLIPVKNLIPVNDPQFFDPNLDWGHWAEPDLDALVALMRQVYHDREAAQQRGAIARAEAASLWTWERAAHTAQQQLAVLGFRPDRLPPSVSAAA</sequence>
<dbReference type="Pfam" id="PF13692">
    <property type="entry name" value="Glyco_trans_1_4"/>
    <property type="match status" value="1"/>
</dbReference>
<dbReference type="SUPFAM" id="SSF53756">
    <property type="entry name" value="UDP-Glycosyltransferase/glycogen phosphorylase"/>
    <property type="match status" value="1"/>
</dbReference>
<dbReference type="PANTHER" id="PTHR46656">
    <property type="entry name" value="PUTATIVE-RELATED"/>
    <property type="match status" value="1"/>
</dbReference>
<dbReference type="GO" id="GO:0016757">
    <property type="term" value="F:glycosyltransferase activity"/>
    <property type="evidence" value="ECO:0007669"/>
    <property type="project" value="UniProtKB-KW"/>
</dbReference>
<dbReference type="Proteomes" id="UP001604335">
    <property type="component" value="Unassembled WGS sequence"/>
</dbReference>
<reference evidence="2" key="1">
    <citation type="journal article" date="2024" name="Algal Res.">
        <title>Biochemical, toxicological and genomic investigation of a high-biomass producing Limnothrix strain isolated from Italian shallow drinking water reservoir.</title>
        <authorList>
            <person name="Simonazzi M."/>
            <person name="Shishido T.K."/>
            <person name="Delbaje E."/>
            <person name="Wahlsten M."/>
            <person name="Fewer D.P."/>
            <person name="Sivonen K."/>
            <person name="Pezzolesi L."/>
            <person name="Pistocchi R."/>
        </authorList>
    </citation>
    <scope>NUCLEOTIDE SEQUENCE [LARGE SCALE GENOMIC DNA]</scope>
    <source>
        <strain evidence="2">LRLZ20PSL1</strain>
    </source>
</reference>
<organism evidence="1 2">
    <name type="scientific">Limnothrix redekei LRLZ20PSL1</name>
    <dbReference type="NCBI Taxonomy" id="3112953"/>
    <lineage>
        <taxon>Bacteria</taxon>
        <taxon>Bacillati</taxon>
        <taxon>Cyanobacteriota</taxon>
        <taxon>Cyanophyceae</taxon>
        <taxon>Pseudanabaenales</taxon>
        <taxon>Pseudanabaenaceae</taxon>
        <taxon>Limnothrix</taxon>
    </lineage>
</organism>
<evidence type="ECO:0000313" key="1">
    <source>
        <dbReference type="EMBL" id="MFG3816035.1"/>
    </source>
</evidence>
<keyword evidence="1" id="KW-0808">Transferase</keyword>
<gene>
    <name evidence="1" type="ORF">VPK24_00170</name>
</gene>
<accession>A0ABW7C7A6</accession>
<name>A0ABW7C7A6_9CYAN</name>
<dbReference type="Gene3D" id="3.40.50.2000">
    <property type="entry name" value="Glycogen Phosphorylase B"/>
    <property type="match status" value="1"/>
</dbReference>
<dbReference type="CDD" id="cd03801">
    <property type="entry name" value="GT4_PimA-like"/>
    <property type="match status" value="1"/>
</dbReference>
<keyword evidence="1" id="KW-0328">Glycosyltransferase</keyword>